<feature type="compositionally biased region" description="Basic residues" evidence="1">
    <location>
        <begin position="164"/>
        <end position="174"/>
    </location>
</feature>
<dbReference type="GeneID" id="10527390"/>
<feature type="compositionally biased region" description="Polar residues" evidence="1">
    <location>
        <begin position="196"/>
        <end position="253"/>
    </location>
</feature>
<dbReference type="EMBL" id="DS178262">
    <property type="protein sequence ID" value="EFP74112.1"/>
    <property type="molecule type" value="Genomic_DNA"/>
</dbReference>
<evidence type="ECO:0000256" key="1">
    <source>
        <dbReference type="SAM" id="MobiDB-lite"/>
    </source>
</evidence>
<reference key="1">
    <citation type="submission" date="2007-01" db="EMBL/GenBank/DDBJ databases">
        <title>The Genome Sequence of Puccinia graminis f. sp. tritici Strain CRL 75-36-700-3.</title>
        <authorList>
            <consortium name="The Broad Institute Genome Sequencing Platform"/>
            <person name="Birren B."/>
            <person name="Lander E."/>
            <person name="Galagan J."/>
            <person name="Nusbaum C."/>
            <person name="Devon K."/>
            <person name="Cuomo C."/>
            <person name="Jaffe D."/>
            <person name="Butler J."/>
            <person name="Alvarez P."/>
            <person name="Gnerre S."/>
            <person name="Grabherr M."/>
            <person name="Mauceli E."/>
            <person name="Brockman W."/>
            <person name="Young S."/>
            <person name="LaButti K."/>
            <person name="Sykes S."/>
            <person name="DeCaprio D."/>
            <person name="Crawford M."/>
            <person name="Koehrsen M."/>
            <person name="Engels R."/>
            <person name="Montgomery P."/>
            <person name="Pearson M."/>
            <person name="Howarth C."/>
            <person name="Larson L."/>
            <person name="White J."/>
            <person name="Zeng Q."/>
            <person name="Kodira C."/>
            <person name="Yandava C."/>
            <person name="Alvarado L."/>
            <person name="O'Leary S."/>
            <person name="Szabo L."/>
            <person name="Dean R."/>
            <person name="Schein J."/>
        </authorList>
    </citation>
    <scope>NUCLEOTIDE SEQUENCE</scope>
    <source>
        <strain>CRL 75-36-700-3</strain>
    </source>
</reference>
<protein>
    <submittedName>
        <fullName evidence="2">Uncharacterized protein</fullName>
    </submittedName>
</protein>
<dbReference type="KEGG" id="pgr:PGTG_00068"/>
<reference evidence="3" key="2">
    <citation type="journal article" date="2011" name="Proc. Natl. Acad. Sci. U.S.A.">
        <title>Obligate biotrophy features unraveled by the genomic analysis of rust fungi.</title>
        <authorList>
            <person name="Duplessis S."/>
            <person name="Cuomo C.A."/>
            <person name="Lin Y.-C."/>
            <person name="Aerts A."/>
            <person name="Tisserant E."/>
            <person name="Veneault-Fourrey C."/>
            <person name="Joly D.L."/>
            <person name="Hacquard S."/>
            <person name="Amselem J."/>
            <person name="Cantarel B.L."/>
            <person name="Chiu R."/>
            <person name="Coutinho P.M."/>
            <person name="Feau N."/>
            <person name="Field M."/>
            <person name="Frey P."/>
            <person name="Gelhaye E."/>
            <person name="Goldberg J."/>
            <person name="Grabherr M.G."/>
            <person name="Kodira C.D."/>
            <person name="Kohler A."/>
            <person name="Kuees U."/>
            <person name="Lindquist E.A."/>
            <person name="Lucas S.M."/>
            <person name="Mago R."/>
            <person name="Mauceli E."/>
            <person name="Morin E."/>
            <person name="Murat C."/>
            <person name="Pangilinan J.L."/>
            <person name="Park R."/>
            <person name="Pearson M."/>
            <person name="Quesneville H."/>
            <person name="Rouhier N."/>
            <person name="Sakthikumar S."/>
            <person name="Salamov A.A."/>
            <person name="Schmutz J."/>
            <person name="Selles B."/>
            <person name="Shapiro H."/>
            <person name="Tanguay P."/>
            <person name="Tuskan G.A."/>
            <person name="Henrissat B."/>
            <person name="Van de Peer Y."/>
            <person name="Rouze P."/>
            <person name="Ellis J.G."/>
            <person name="Dodds P.N."/>
            <person name="Schein J.E."/>
            <person name="Zhong S."/>
            <person name="Hamelin R.C."/>
            <person name="Grigoriev I.V."/>
            <person name="Szabo L.J."/>
            <person name="Martin F."/>
        </authorList>
    </citation>
    <scope>NUCLEOTIDE SEQUENCE [LARGE SCALE GENOMIC DNA]</scope>
    <source>
        <strain evidence="3">CRL 75-36-700-3 / race SCCL</strain>
    </source>
</reference>
<feature type="region of interest" description="Disordered" evidence="1">
    <location>
        <begin position="1"/>
        <end position="53"/>
    </location>
</feature>
<feature type="compositionally biased region" description="Polar residues" evidence="1">
    <location>
        <begin position="306"/>
        <end position="351"/>
    </location>
</feature>
<organism evidence="2 3">
    <name type="scientific">Puccinia graminis f. sp. tritici (strain CRL 75-36-700-3 / race SCCL)</name>
    <name type="common">Black stem rust fungus</name>
    <dbReference type="NCBI Taxonomy" id="418459"/>
    <lineage>
        <taxon>Eukaryota</taxon>
        <taxon>Fungi</taxon>
        <taxon>Dikarya</taxon>
        <taxon>Basidiomycota</taxon>
        <taxon>Pucciniomycotina</taxon>
        <taxon>Pucciniomycetes</taxon>
        <taxon>Pucciniales</taxon>
        <taxon>Pucciniaceae</taxon>
        <taxon>Puccinia</taxon>
    </lineage>
</organism>
<proteinExistence type="predicted"/>
<dbReference type="VEuPathDB" id="FungiDB:PGTG_00068"/>
<feature type="compositionally biased region" description="Low complexity" evidence="1">
    <location>
        <begin position="278"/>
        <end position="295"/>
    </location>
</feature>
<evidence type="ECO:0000313" key="2">
    <source>
        <dbReference type="EMBL" id="EFP74112.1"/>
    </source>
</evidence>
<keyword evidence="3" id="KW-1185">Reference proteome</keyword>
<accession>E3JQ29</accession>
<evidence type="ECO:0000313" key="3">
    <source>
        <dbReference type="Proteomes" id="UP000008783"/>
    </source>
</evidence>
<feature type="compositionally biased region" description="Pro residues" evidence="1">
    <location>
        <begin position="186"/>
        <end position="195"/>
    </location>
</feature>
<dbReference type="InParanoid" id="E3JQ29"/>
<dbReference type="OrthoDB" id="10519936at2759"/>
<feature type="region of interest" description="Disordered" evidence="1">
    <location>
        <begin position="128"/>
        <end position="351"/>
    </location>
</feature>
<dbReference type="AlphaFoldDB" id="E3JQ29"/>
<sequence>MDPISPASDTTKSHTNSEDSVSQEGHGTPPPTDTVLAKNFQSVPPLSAPSVRPPSFQEFALKANEPSSSAPLIPSEPILDTEIQQITAEEFNRNMMAAEQATRGLRNLKLPRSLKEQVESLEKSLVRTKRTWEETGEIPDDEAIKIHQGATAAPSSSTPNFKKNPPRKRGKRNPATKPADLLNQQPNPPPPPPNPTAETTPDQTTAQLVPNSQTASNLPTPESNKANPRSDTAEKNNVPSTPSDNLGADSTTDSTHDQRSMPPPDLPSGHVQTQAKDPTPISSSQVTTQQQQTQIPNPPPGPTTSLNSQQPSASENPPNSQANSTQPQPTPTESSQLPNQPQDQPSTPLTNTNITILKSTDVRIMLIQLHQQIEGVKPNWQKYQTTWTSLSTLVQFRALSMGNLDPHSPQFHFQRTACSYSSWIKTISSLGKQFLGPSTNEQWYCPDVIDLPLLASFANTDGTLQPHQFIPPSTKSPHPESTLVRFLFRLQNPPASIISEWAKIIAASVELMADNLYNDPPPETCEDDDKILQGVQVLKHLDKLKAASSSFEASTENPADTESQVVERSHSVDVLQEFRNLIIDVFMAYVIFQTHALSSQPLDSTQRKNRSRSARNSNPNPQGSSAVTTTGNTSTQLTQLKDEASKQLQTIQSRQNFQPLVYFLLGGVRGLFIASRNHQTSPVSECIYFIQAISIISETSSTRRTPEEPIWKNLSAYIVKIFKPAFESPNKIVALHKPPTCHQLAEAITIDYLNHWKEIQPTSPFLIPNSSRQITQK</sequence>
<feature type="region of interest" description="Disordered" evidence="1">
    <location>
        <begin position="601"/>
        <end position="636"/>
    </location>
</feature>
<name>E3JQ29_PUCGT</name>
<gene>
    <name evidence="2" type="ORF">PGTG_00068</name>
</gene>
<dbReference type="HOGENOM" id="CLU_021931_0_0_1"/>
<dbReference type="RefSeq" id="XP_003307118.1">
    <property type="nucleotide sequence ID" value="XM_003307070.1"/>
</dbReference>
<dbReference type="Proteomes" id="UP000008783">
    <property type="component" value="Unassembled WGS sequence"/>
</dbReference>